<name>A0A7W8ZKX7_9SPHI</name>
<dbReference type="AlphaFoldDB" id="A0A7W8ZKX7"/>
<evidence type="ECO:0000313" key="1">
    <source>
        <dbReference type="EMBL" id="MBB5635896.1"/>
    </source>
</evidence>
<protein>
    <submittedName>
        <fullName evidence="1">Uncharacterized protein</fullName>
    </submittedName>
</protein>
<dbReference type="Proteomes" id="UP000537204">
    <property type="component" value="Unassembled WGS sequence"/>
</dbReference>
<organism evidence="1 2">
    <name type="scientific">Pedobacter cryoconitis</name>
    <dbReference type="NCBI Taxonomy" id="188932"/>
    <lineage>
        <taxon>Bacteria</taxon>
        <taxon>Pseudomonadati</taxon>
        <taxon>Bacteroidota</taxon>
        <taxon>Sphingobacteriia</taxon>
        <taxon>Sphingobacteriales</taxon>
        <taxon>Sphingobacteriaceae</taxon>
        <taxon>Pedobacter</taxon>
    </lineage>
</organism>
<dbReference type="EMBL" id="JACHCE010000002">
    <property type="protein sequence ID" value="MBB5635896.1"/>
    <property type="molecule type" value="Genomic_DNA"/>
</dbReference>
<gene>
    <name evidence="1" type="ORF">HDE68_001784</name>
</gene>
<evidence type="ECO:0000313" key="2">
    <source>
        <dbReference type="Proteomes" id="UP000537204"/>
    </source>
</evidence>
<comment type="caution">
    <text evidence="1">The sequence shown here is derived from an EMBL/GenBank/DDBJ whole genome shotgun (WGS) entry which is preliminary data.</text>
</comment>
<reference evidence="1 2" key="1">
    <citation type="submission" date="2020-08" db="EMBL/GenBank/DDBJ databases">
        <title>Genomic Encyclopedia of Type Strains, Phase IV (KMG-V): Genome sequencing to study the core and pangenomes of soil and plant-associated prokaryotes.</title>
        <authorList>
            <person name="Whitman W."/>
        </authorList>
    </citation>
    <scope>NUCLEOTIDE SEQUENCE [LARGE SCALE GENOMIC DNA]</scope>
    <source>
        <strain evidence="1 2">S3M1</strain>
    </source>
</reference>
<proteinExistence type="predicted"/>
<sequence>MGCGTVIVIMLWYDTGHHYVFLTGYILNNKNHCYIYVISYVNVFI</sequence>
<accession>A0A7W8ZKX7</accession>